<gene>
    <name evidence="1" type="ORF">FWILDA_LOCUS9457</name>
</gene>
<accession>A0A9W4X1T5</accession>
<sequence>TVFKGIKENPLILVVIPVGEAGVDDNSSTNQPIYNFPNGLEMGISQNTLI</sequence>
<reference evidence="1" key="1">
    <citation type="submission" date="2022-08" db="EMBL/GenBank/DDBJ databases">
        <authorList>
            <person name="Kallberg Y."/>
            <person name="Tangrot J."/>
            <person name="Rosling A."/>
        </authorList>
    </citation>
    <scope>NUCLEOTIDE SEQUENCE</scope>
    <source>
        <strain evidence="1">Wild A</strain>
    </source>
</reference>
<protein>
    <submittedName>
        <fullName evidence="1">12650_t:CDS:1</fullName>
    </submittedName>
</protein>
<evidence type="ECO:0000313" key="1">
    <source>
        <dbReference type="EMBL" id="CAI2180182.1"/>
    </source>
</evidence>
<feature type="non-terminal residue" evidence="1">
    <location>
        <position position="50"/>
    </location>
</feature>
<comment type="caution">
    <text evidence="1">The sequence shown here is derived from an EMBL/GenBank/DDBJ whole genome shotgun (WGS) entry which is preliminary data.</text>
</comment>
<organism evidence="1 2">
    <name type="scientific">Funneliformis geosporum</name>
    <dbReference type="NCBI Taxonomy" id="1117311"/>
    <lineage>
        <taxon>Eukaryota</taxon>
        <taxon>Fungi</taxon>
        <taxon>Fungi incertae sedis</taxon>
        <taxon>Mucoromycota</taxon>
        <taxon>Glomeromycotina</taxon>
        <taxon>Glomeromycetes</taxon>
        <taxon>Glomerales</taxon>
        <taxon>Glomeraceae</taxon>
        <taxon>Funneliformis</taxon>
    </lineage>
</organism>
<evidence type="ECO:0000313" key="2">
    <source>
        <dbReference type="Proteomes" id="UP001153678"/>
    </source>
</evidence>
<dbReference type="AlphaFoldDB" id="A0A9W4X1T5"/>
<dbReference type="EMBL" id="CAMKVN010002229">
    <property type="protein sequence ID" value="CAI2180182.1"/>
    <property type="molecule type" value="Genomic_DNA"/>
</dbReference>
<proteinExistence type="predicted"/>
<keyword evidence="2" id="KW-1185">Reference proteome</keyword>
<name>A0A9W4X1T5_9GLOM</name>
<dbReference type="Proteomes" id="UP001153678">
    <property type="component" value="Unassembled WGS sequence"/>
</dbReference>